<dbReference type="AlphaFoldDB" id="A0A0T5P112"/>
<dbReference type="Pfam" id="PF13489">
    <property type="entry name" value="Methyltransf_23"/>
    <property type="match status" value="1"/>
</dbReference>
<reference evidence="1 2" key="1">
    <citation type="submission" date="2015-04" db="EMBL/GenBank/DDBJ databases">
        <title>The draft genome sequence of Roseovarius sp.R12b.</title>
        <authorList>
            <person name="Li G."/>
            <person name="Lai Q."/>
            <person name="Shao Z."/>
            <person name="Yan P."/>
        </authorList>
    </citation>
    <scope>NUCLEOTIDE SEQUENCE [LARGE SCALE GENOMIC DNA]</scope>
    <source>
        <strain evidence="1 2">R12B</strain>
    </source>
</reference>
<dbReference type="Gene3D" id="3.40.50.150">
    <property type="entry name" value="Vaccinia Virus protein VP39"/>
    <property type="match status" value="1"/>
</dbReference>
<dbReference type="STRING" id="1641875.XM53_03180"/>
<comment type="caution">
    <text evidence="1">The sequence shown here is derived from an EMBL/GenBank/DDBJ whole genome shotgun (WGS) entry which is preliminary data.</text>
</comment>
<name>A0A0T5P112_9RHOB</name>
<evidence type="ECO:0008006" key="3">
    <source>
        <dbReference type="Google" id="ProtNLM"/>
    </source>
</evidence>
<dbReference type="EMBL" id="LAXJ01000002">
    <property type="protein sequence ID" value="KRS14829.1"/>
    <property type="molecule type" value="Genomic_DNA"/>
</dbReference>
<keyword evidence="2" id="KW-1185">Reference proteome</keyword>
<accession>A0A0T5P112</accession>
<proteinExistence type="predicted"/>
<gene>
    <name evidence="1" type="ORF">XM53_03180</name>
</gene>
<dbReference type="SUPFAM" id="SSF53335">
    <property type="entry name" value="S-adenosyl-L-methionine-dependent methyltransferases"/>
    <property type="match status" value="1"/>
</dbReference>
<organism evidence="1 2">
    <name type="scientific">Roseovarius atlanticus</name>
    <dbReference type="NCBI Taxonomy" id="1641875"/>
    <lineage>
        <taxon>Bacteria</taxon>
        <taxon>Pseudomonadati</taxon>
        <taxon>Pseudomonadota</taxon>
        <taxon>Alphaproteobacteria</taxon>
        <taxon>Rhodobacterales</taxon>
        <taxon>Roseobacteraceae</taxon>
        <taxon>Roseovarius</taxon>
    </lineage>
</organism>
<dbReference type="InterPro" id="IPR029063">
    <property type="entry name" value="SAM-dependent_MTases_sf"/>
</dbReference>
<dbReference type="CDD" id="cd02440">
    <property type="entry name" value="AdoMet_MTases"/>
    <property type="match status" value="1"/>
</dbReference>
<protein>
    <recommendedName>
        <fullName evidence="3">Methyltransferase domain-containing protein</fullName>
    </recommendedName>
</protein>
<dbReference type="Proteomes" id="UP000051295">
    <property type="component" value="Unassembled WGS sequence"/>
</dbReference>
<sequence>MQDTLRQRANRRQARYGMLFDCFRHVITDSSVLYLGAGDGHWCADLAQAGALQVVGVEAQADLVARFEDLPAIGARERVEMRHAAPLDFLQDAADRARRFELVVLMDVLRDVGDLYGILADVAALRPRMVLGDGMVANSDDPILRLEPRRATGGTARPPHMIPSRGAITQAAEAAGFEVDWTDWTQLPPALRDGLSDYYRTGPICRASFTLIARDS</sequence>
<dbReference type="PATRIC" id="fig|1641875.4.peg.1737"/>
<evidence type="ECO:0000313" key="2">
    <source>
        <dbReference type="Proteomes" id="UP000051295"/>
    </source>
</evidence>
<evidence type="ECO:0000313" key="1">
    <source>
        <dbReference type="EMBL" id="KRS14829.1"/>
    </source>
</evidence>